<accession>B9BTB4</accession>
<gene>
    <name evidence="2" type="ORF">BURMUCGD2_0905</name>
</gene>
<dbReference type="InterPro" id="IPR021969">
    <property type="entry name" value="DUF3579"/>
</dbReference>
<name>B9BTB4_9BURK</name>
<dbReference type="AlphaFoldDB" id="B9BTB4"/>
<comment type="caution">
    <text evidence="2">The sequence shown here is derived from an EMBL/GenBank/DDBJ whole genome shotgun (WGS) entry which is preliminary data.</text>
</comment>
<evidence type="ECO:0000313" key="2">
    <source>
        <dbReference type="EMBL" id="EEE05682.1"/>
    </source>
</evidence>
<dbReference type="EMBL" id="ACFC01000008">
    <property type="protein sequence ID" value="EEE05682.1"/>
    <property type="molecule type" value="Genomic_DNA"/>
</dbReference>
<sequence length="212" mass="22997">MTSRAGERGSIAAQRGPLSGRGGETTRDGALRYNFEVFSSPARKPFRGSAGHKPCAAQIPCGVPAARVDRPFFGAPARASGVDSSFVFACSRTVAWVSPGRHLGNHMAETPPTEYFIQGVTKDGKKFRPSDWSERLAGVMSCFGPGASGPNARLQYSLYVRPTLLGDTKCVILDSRLRDVEPMAFDFVMNFAKDNNLVVTEACELPDYNEKK</sequence>
<reference evidence="2 3" key="1">
    <citation type="journal article" date="2012" name="J. Bacteriol.">
        <title>Draft Genome Sequence Determination for Cystic Fibrosis and Chronic Granulomatous Disease Burkholderia multivorans Isolates.</title>
        <authorList>
            <person name="Varga J.J."/>
            <person name="Losada L."/>
            <person name="Zelazny A.M."/>
            <person name="Brinkac L."/>
            <person name="Harkins D."/>
            <person name="Radune D."/>
            <person name="Hostetler J."/>
            <person name="Sampaio E.P."/>
            <person name="Ronning C.M."/>
            <person name="Nierman W.C."/>
            <person name="Greenberg D.E."/>
            <person name="Holland S.M."/>
            <person name="Goldberg J.B."/>
        </authorList>
    </citation>
    <scope>NUCLEOTIDE SEQUENCE [LARGE SCALE GENOMIC DNA]</scope>
    <source>
        <strain evidence="2 3">CGD2</strain>
    </source>
</reference>
<evidence type="ECO:0000256" key="1">
    <source>
        <dbReference type="SAM" id="MobiDB-lite"/>
    </source>
</evidence>
<dbReference type="Proteomes" id="UP000004535">
    <property type="component" value="Unassembled WGS sequence"/>
</dbReference>
<evidence type="ECO:0008006" key="4">
    <source>
        <dbReference type="Google" id="ProtNLM"/>
    </source>
</evidence>
<dbReference type="Gene3D" id="3.30.70.2340">
    <property type="entry name" value="Uncharacterised protein PF12112 family, DUF3579"/>
    <property type="match status" value="1"/>
</dbReference>
<protein>
    <recommendedName>
        <fullName evidence="4">PhnO</fullName>
    </recommendedName>
</protein>
<evidence type="ECO:0000313" key="3">
    <source>
        <dbReference type="Proteomes" id="UP000004535"/>
    </source>
</evidence>
<dbReference type="Pfam" id="PF12112">
    <property type="entry name" value="DUF3579"/>
    <property type="match status" value="1"/>
</dbReference>
<feature type="region of interest" description="Disordered" evidence="1">
    <location>
        <begin position="1"/>
        <end position="26"/>
    </location>
</feature>
<proteinExistence type="predicted"/>
<organism evidence="2 3">
    <name type="scientific">Burkholderia multivorans CGD2</name>
    <dbReference type="NCBI Taxonomy" id="513052"/>
    <lineage>
        <taxon>Bacteria</taxon>
        <taxon>Pseudomonadati</taxon>
        <taxon>Pseudomonadota</taxon>
        <taxon>Betaproteobacteria</taxon>
        <taxon>Burkholderiales</taxon>
        <taxon>Burkholderiaceae</taxon>
        <taxon>Burkholderia</taxon>
        <taxon>Burkholderia cepacia complex</taxon>
    </lineage>
</organism>